<feature type="domain" description="PRD" evidence="7">
    <location>
        <begin position="326"/>
        <end position="433"/>
    </location>
</feature>
<dbReference type="PROSITE" id="PS51099">
    <property type="entry name" value="PTS_EIIB_TYPE_2"/>
    <property type="match status" value="1"/>
</dbReference>
<dbReference type="Gene3D" id="3.40.930.10">
    <property type="entry name" value="Mannitol-specific EII, Chain A"/>
    <property type="match status" value="1"/>
</dbReference>
<protein>
    <submittedName>
        <fullName evidence="8">Uncharacterized protein</fullName>
    </submittedName>
</protein>
<dbReference type="PROSITE" id="PS51372">
    <property type="entry name" value="PRD_2"/>
    <property type="match status" value="2"/>
</dbReference>
<dbReference type="SUPFAM" id="SSF46785">
    <property type="entry name" value="Winged helix' DNA-binding domain"/>
    <property type="match status" value="1"/>
</dbReference>
<dbReference type="InterPro" id="IPR050661">
    <property type="entry name" value="BglG_antiterminators"/>
</dbReference>
<dbReference type="GO" id="GO:0008982">
    <property type="term" value="F:protein-N(PI)-phosphohistidine-sugar phosphotransferase activity"/>
    <property type="evidence" value="ECO:0007669"/>
    <property type="project" value="InterPro"/>
</dbReference>
<evidence type="ECO:0000313" key="8">
    <source>
        <dbReference type="EMBL" id="OKL35528.1"/>
    </source>
</evidence>
<dbReference type="InterPro" id="IPR011608">
    <property type="entry name" value="PRD"/>
</dbReference>
<accession>A0A1Q5P042</accession>
<dbReference type="SUPFAM" id="SSF52794">
    <property type="entry name" value="PTS system IIB component-like"/>
    <property type="match status" value="1"/>
</dbReference>
<sequence length="720" mass="82007">MKQQLSVLDSRQKELLRTLLIANKPVSYKELSEMFKLSTRTIQREMKALRSILDIYELKIGKQIGDGFKLKGSEEGKRQLKEHIEQAKTFSTYSAEERQDGITYDLLLSKEPIKQFVFSKKYGITEGTVSSDLDKVSMWLEKGGITLIRTPGIGVYIDGQEKQRRTMLSRLLHKDIMFEEWLELFHKKTEMEGGEVQDQLGMMIRNRLLKFVQIHNILDVERVVHQVLKEQADIELTDRNYVNLIVHLMLAVERIKGGEIIQTSNVSNFSQDYEFDHLIYSLAEKIVERLEMVLSISIPKIEVNYIALHLSGARVSNRMAMDNYEREEFIWIELTQSFIRAVEHYLDESFEGDILLFEGLVSHFAPAFTRLKYGLQIHNPMLEKIKERYPETFFACKKACELLENRTGSSIPNDEVGYLAMHIGAALIRKKDTLKSEYTAIVVCSSGLGTSTYLASRLRTEMPNLKVEAVVSMNELEGGLQEKLAADILISTINLPFVKNKNIVIVSPFLKQEDLSRIQNTLFKVKKSQPIQKKVQNMNGKSSSVISLAKYGEGMIQILCNLKVCNDVYLRPPVTIPSILNQIKDAQEISDLGKLSKDLEKREQQGGFVIGDLAMVHAKSEGVNNLLVVVFRMKELVLWPFADDEEQQSINTVLLLATPKEAPKEHIEMISEISSMLIEESFVSVLKESTADVVKSTLETVLSKAYEKKATHSLKEIQGK</sequence>
<evidence type="ECO:0000313" key="9">
    <source>
        <dbReference type="Proteomes" id="UP000186524"/>
    </source>
</evidence>
<dbReference type="InterPro" id="IPR036095">
    <property type="entry name" value="PTS_EIIB-like_sf"/>
</dbReference>
<dbReference type="PROSITE" id="PS51094">
    <property type="entry name" value="PTS_EIIA_TYPE_2"/>
    <property type="match status" value="1"/>
</dbReference>
<gene>
    <name evidence="8" type="ORF">BLL40_14940</name>
</gene>
<reference evidence="8 9" key="1">
    <citation type="submission" date="2016-12" db="EMBL/GenBank/DDBJ databases">
        <title>Domibacillus sp. SAOS 44 whole genome sequencing.</title>
        <authorList>
            <person name="Verma A."/>
            <person name="Krishnamurthi S."/>
        </authorList>
    </citation>
    <scope>NUCLEOTIDE SEQUENCE [LARGE SCALE GENOMIC DNA]</scope>
    <source>
        <strain evidence="8 9">SAOS 44</strain>
    </source>
</reference>
<evidence type="ECO:0000259" key="5">
    <source>
        <dbReference type="PROSITE" id="PS51094"/>
    </source>
</evidence>
<dbReference type="Pfam" id="PF00359">
    <property type="entry name" value="PTS_EIIA_2"/>
    <property type="match status" value="1"/>
</dbReference>
<dbReference type="PANTHER" id="PTHR30185:SF18">
    <property type="entry name" value="TRANSCRIPTIONAL REGULATOR MTLR"/>
    <property type="match status" value="1"/>
</dbReference>
<dbReference type="InterPro" id="IPR013196">
    <property type="entry name" value="HTH_11"/>
</dbReference>
<dbReference type="InterPro" id="IPR003501">
    <property type="entry name" value="PTS_EIIB_2/3"/>
</dbReference>
<organism evidence="8 9">
    <name type="scientific">Domibacillus mangrovi</name>
    <dbReference type="NCBI Taxonomy" id="1714354"/>
    <lineage>
        <taxon>Bacteria</taxon>
        <taxon>Bacillati</taxon>
        <taxon>Bacillota</taxon>
        <taxon>Bacilli</taxon>
        <taxon>Bacillales</taxon>
        <taxon>Bacillaceae</taxon>
        <taxon>Domibacillus</taxon>
    </lineage>
</organism>
<dbReference type="SUPFAM" id="SSF55804">
    <property type="entry name" value="Phoshotransferase/anion transport protein"/>
    <property type="match status" value="1"/>
</dbReference>
<feature type="domain" description="PTS EIIB type-2" evidence="6">
    <location>
        <begin position="438"/>
        <end position="530"/>
    </location>
</feature>
<dbReference type="Gene3D" id="1.10.10.10">
    <property type="entry name" value="Winged helix-like DNA-binding domain superfamily/Winged helix DNA-binding domain"/>
    <property type="match status" value="1"/>
</dbReference>
<comment type="caution">
    <text evidence="8">The sequence shown here is derived from an EMBL/GenBank/DDBJ whole genome shotgun (WGS) entry which is preliminary data.</text>
</comment>
<evidence type="ECO:0000256" key="3">
    <source>
        <dbReference type="ARBA" id="ARBA00023015"/>
    </source>
</evidence>
<dbReference type="AlphaFoldDB" id="A0A1Q5P042"/>
<dbReference type="Proteomes" id="UP000186524">
    <property type="component" value="Unassembled WGS sequence"/>
</dbReference>
<proteinExistence type="predicted"/>
<dbReference type="InterPro" id="IPR002178">
    <property type="entry name" value="PTS_EIIA_type-2_dom"/>
</dbReference>
<keyword evidence="4" id="KW-0804">Transcription</keyword>
<evidence type="ECO:0000256" key="2">
    <source>
        <dbReference type="ARBA" id="ARBA00022737"/>
    </source>
</evidence>
<name>A0A1Q5P042_9BACI</name>
<dbReference type="EMBL" id="MRWQ01000019">
    <property type="protein sequence ID" value="OKL35528.1"/>
    <property type="molecule type" value="Genomic_DNA"/>
</dbReference>
<dbReference type="InterPro" id="IPR013011">
    <property type="entry name" value="PTS_EIIB_2"/>
</dbReference>
<keyword evidence="2" id="KW-0677">Repeat</keyword>
<dbReference type="Pfam" id="PF00874">
    <property type="entry name" value="PRD"/>
    <property type="match status" value="2"/>
</dbReference>
<dbReference type="Gene3D" id="3.40.50.2300">
    <property type="match status" value="1"/>
</dbReference>
<dbReference type="InterPro" id="IPR036634">
    <property type="entry name" value="PRD_sf"/>
</dbReference>
<dbReference type="GO" id="GO:0009401">
    <property type="term" value="P:phosphoenolpyruvate-dependent sugar phosphotransferase system"/>
    <property type="evidence" value="ECO:0007669"/>
    <property type="project" value="InterPro"/>
</dbReference>
<dbReference type="CDD" id="cd05568">
    <property type="entry name" value="PTS_IIB_bgl_like"/>
    <property type="match status" value="1"/>
</dbReference>
<dbReference type="OrthoDB" id="3175596at2"/>
<dbReference type="InterPro" id="IPR016152">
    <property type="entry name" value="PTrfase/Anion_transptr"/>
</dbReference>
<dbReference type="GO" id="GO:0006355">
    <property type="term" value="P:regulation of DNA-templated transcription"/>
    <property type="evidence" value="ECO:0007669"/>
    <property type="project" value="InterPro"/>
</dbReference>
<dbReference type="Gene3D" id="1.10.1790.10">
    <property type="entry name" value="PRD domain"/>
    <property type="match status" value="2"/>
</dbReference>
<evidence type="ECO:0000259" key="7">
    <source>
        <dbReference type="PROSITE" id="PS51372"/>
    </source>
</evidence>
<keyword evidence="3" id="KW-0805">Transcription regulation</keyword>
<evidence type="ECO:0000256" key="4">
    <source>
        <dbReference type="ARBA" id="ARBA00023163"/>
    </source>
</evidence>
<keyword evidence="9" id="KW-1185">Reference proteome</keyword>
<dbReference type="Pfam" id="PF08279">
    <property type="entry name" value="HTH_11"/>
    <property type="match status" value="1"/>
</dbReference>
<evidence type="ECO:0000256" key="1">
    <source>
        <dbReference type="ARBA" id="ARBA00022679"/>
    </source>
</evidence>
<feature type="domain" description="PRD" evidence="7">
    <location>
        <begin position="212"/>
        <end position="320"/>
    </location>
</feature>
<dbReference type="PANTHER" id="PTHR30185">
    <property type="entry name" value="CRYPTIC BETA-GLUCOSIDE BGL OPERON ANTITERMINATOR"/>
    <property type="match status" value="1"/>
</dbReference>
<dbReference type="SUPFAM" id="SSF63520">
    <property type="entry name" value="PTS-regulatory domain, PRD"/>
    <property type="match status" value="2"/>
</dbReference>
<evidence type="ECO:0000259" key="6">
    <source>
        <dbReference type="PROSITE" id="PS51099"/>
    </source>
</evidence>
<dbReference type="InterPro" id="IPR036388">
    <property type="entry name" value="WH-like_DNA-bd_sf"/>
</dbReference>
<dbReference type="RefSeq" id="WP_073712667.1">
    <property type="nucleotide sequence ID" value="NZ_MRWQ01000019.1"/>
</dbReference>
<feature type="domain" description="PTS EIIA type-2" evidence="5">
    <location>
        <begin position="555"/>
        <end position="705"/>
    </location>
</feature>
<dbReference type="Pfam" id="PF02302">
    <property type="entry name" value="PTS_IIB"/>
    <property type="match status" value="1"/>
</dbReference>
<dbReference type="STRING" id="1714354.BLL40_14940"/>
<dbReference type="InterPro" id="IPR036390">
    <property type="entry name" value="WH_DNA-bd_sf"/>
</dbReference>
<keyword evidence="1" id="KW-0808">Transferase</keyword>